<feature type="domain" description="Methyltransferase small" evidence="4">
    <location>
        <begin position="54"/>
        <end position="136"/>
    </location>
</feature>
<dbReference type="InterPro" id="IPR007848">
    <property type="entry name" value="Small_mtfrase_dom"/>
</dbReference>
<name>A0ABT5A2C1_9CYAN</name>
<dbReference type="PANTHER" id="PTHR45875:SF1">
    <property type="entry name" value="METHYLTRANSFERASE N6AMT1"/>
    <property type="match status" value="1"/>
</dbReference>
<dbReference type="Gene3D" id="3.40.50.150">
    <property type="entry name" value="Vaccinia Virus protein VP39"/>
    <property type="match status" value="1"/>
</dbReference>
<dbReference type="Pfam" id="PF05175">
    <property type="entry name" value="MTS"/>
    <property type="match status" value="1"/>
</dbReference>
<dbReference type="GO" id="GO:0008168">
    <property type="term" value="F:methyltransferase activity"/>
    <property type="evidence" value="ECO:0007669"/>
    <property type="project" value="UniProtKB-KW"/>
</dbReference>
<dbReference type="InterPro" id="IPR029063">
    <property type="entry name" value="SAM-dependent_MTases_sf"/>
</dbReference>
<dbReference type="EMBL" id="JAQMTU010000035">
    <property type="protein sequence ID" value="MDB9486082.1"/>
    <property type="molecule type" value="Genomic_DNA"/>
</dbReference>
<dbReference type="SUPFAM" id="SSF53335">
    <property type="entry name" value="S-adenosyl-L-methionine-dependent methyltransferases"/>
    <property type="match status" value="1"/>
</dbReference>
<keyword evidence="1 5" id="KW-0489">Methyltransferase</keyword>
<keyword evidence="6" id="KW-1185">Reference proteome</keyword>
<dbReference type="Proteomes" id="UP001212123">
    <property type="component" value="Unassembled WGS sequence"/>
</dbReference>
<evidence type="ECO:0000256" key="1">
    <source>
        <dbReference type="ARBA" id="ARBA00022603"/>
    </source>
</evidence>
<protein>
    <submittedName>
        <fullName evidence="5">Methyltransferase</fullName>
    </submittedName>
</protein>
<evidence type="ECO:0000313" key="6">
    <source>
        <dbReference type="Proteomes" id="UP001212123"/>
    </source>
</evidence>
<gene>
    <name evidence="5" type="ORF">PN492_05885</name>
</gene>
<evidence type="ECO:0000259" key="4">
    <source>
        <dbReference type="Pfam" id="PF05175"/>
    </source>
</evidence>
<dbReference type="PANTHER" id="PTHR45875">
    <property type="entry name" value="METHYLTRANSFERASE N6AMT1"/>
    <property type="match status" value="1"/>
</dbReference>
<accession>A0ABT5A2C1</accession>
<proteinExistence type="predicted"/>
<evidence type="ECO:0000256" key="3">
    <source>
        <dbReference type="ARBA" id="ARBA00022691"/>
    </source>
</evidence>
<organism evidence="5 6">
    <name type="scientific">Dolichospermum circinale CS-537/01</name>
    <dbReference type="NCBI Taxonomy" id="3021739"/>
    <lineage>
        <taxon>Bacteria</taxon>
        <taxon>Bacillati</taxon>
        <taxon>Cyanobacteriota</taxon>
        <taxon>Cyanophyceae</taxon>
        <taxon>Nostocales</taxon>
        <taxon>Aphanizomenonaceae</taxon>
        <taxon>Dolichospermum</taxon>
        <taxon>Dolichospermum circinale</taxon>
    </lineage>
</organism>
<reference evidence="5 6" key="1">
    <citation type="submission" date="2023-01" db="EMBL/GenBank/DDBJ databases">
        <title>Genomes from the Australian National Cyanobacteria Reference Collection.</title>
        <authorList>
            <person name="Willis A."/>
            <person name="Lee E.M.F."/>
        </authorList>
    </citation>
    <scope>NUCLEOTIDE SEQUENCE [LARGE SCALE GENOMIC DNA]</scope>
    <source>
        <strain evidence="5 6">CS-537/01</strain>
    </source>
</reference>
<dbReference type="CDD" id="cd02440">
    <property type="entry name" value="AdoMet_MTases"/>
    <property type="match status" value="1"/>
</dbReference>
<evidence type="ECO:0000313" key="5">
    <source>
        <dbReference type="EMBL" id="MDB9486082.1"/>
    </source>
</evidence>
<evidence type="ECO:0000256" key="2">
    <source>
        <dbReference type="ARBA" id="ARBA00022679"/>
    </source>
</evidence>
<dbReference type="RefSeq" id="WP_028085289.1">
    <property type="nucleotide sequence ID" value="NZ_JAQMTU010000035.1"/>
</dbReference>
<dbReference type="InterPro" id="IPR052190">
    <property type="entry name" value="Euk-Arch_PrmC-MTase"/>
</dbReference>
<sequence>MQQTSFHQDFLNKQAKFAAYRINNMNIIALPHVYHPAPGSSSFFMLNPIQEIYQNLQTKKKRLLELGCGTGVVGLSLGKYVEELYLSDIAAHATFCTKLNTLINFRKAKIYRSDLFQSLPKVLFDVILFNTPLFDKPIESVGELTTNDPGGEIFLNFIQQIPEYIAPQGEVFFSYSTIGDLNALNKIPSNFVVEKIAEVRYAKTDKKYLFRLTMN</sequence>
<keyword evidence="2" id="KW-0808">Transferase</keyword>
<dbReference type="GO" id="GO:0032259">
    <property type="term" value="P:methylation"/>
    <property type="evidence" value="ECO:0007669"/>
    <property type="project" value="UniProtKB-KW"/>
</dbReference>
<keyword evidence="3" id="KW-0949">S-adenosyl-L-methionine</keyword>
<comment type="caution">
    <text evidence="5">The sequence shown here is derived from an EMBL/GenBank/DDBJ whole genome shotgun (WGS) entry which is preliminary data.</text>
</comment>